<feature type="chain" id="PRO_5014784999" evidence="3">
    <location>
        <begin position="26"/>
        <end position="763"/>
    </location>
</feature>
<dbReference type="Gene3D" id="3.30.1330.60">
    <property type="entry name" value="OmpA-like domain"/>
    <property type="match status" value="1"/>
</dbReference>
<name>A0A2K9EHR3_9RHOB</name>
<organism evidence="5 6">
    <name type="scientific">Paracoccus tegillarcae</name>
    <dbReference type="NCBI Taxonomy" id="1529068"/>
    <lineage>
        <taxon>Bacteria</taxon>
        <taxon>Pseudomonadati</taxon>
        <taxon>Pseudomonadota</taxon>
        <taxon>Alphaproteobacteria</taxon>
        <taxon>Rhodobacterales</taxon>
        <taxon>Paracoccaceae</taxon>
        <taxon>Paracoccus</taxon>
    </lineage>
</organism>
<dbReference type="Pfam" id="PF00691">
    <property type="entry name" value="OmpA"/>
    <property type="match status" value="1"/>
</dbReference>
<dbReference type="SUPFAM" id="SSF103088">
    <property type="entry name" value="OmpA-like"/>
    <property type="match status" value="1"/>
</dbReference>
<dbReference type="Proteomes" id="UP000233742">
    <property type="component" value="Chromosome"/>
</dbReference>
<dbReference type="KEGG" id="paro:CUV01_11200"/>
<feature type="compositionally biased region" description="Low complexity" evidence="2">
    <location>
        <begin position="149"/>
        <end position="160"/>
    </location>
</feature>
<keyword evidence="5" id="KW-0969">Cilium</keyword>
<dbReference type="InterPro" id="IPR050330">
    <property type="entry name" value="Bact_OuterMem_StrucFunc"/>
</dbReference>
<feature type="compositionally biased region" description="Low complexity" evidence="2">
    <location>
        <begin position="271"/>
        <end position="292"/>
    </location>
</feature>
<feature type="compositionally biased region" description="Acidic residues" evidence="2">
    <location>
        <begin position="161"/>
        <end position="178"/>
    </location>
</feature>
<keyword evidence="1" id="KW-0472">Membrane</keyword>
<dbReference type="RefSeq" id="WP_101460544.1">
    <property type="nucleotide sequence ID" value="NZ_CP025408.1"/>
</dbReference>
<dbReference type="PANTHER" id="PTHR30329:SF21">
    <property type="entry name" value="LIPOPROTEIN YIAD-RELATED"/>
    <property type="match status" value="1"/>
</dbReference>
<keyword evidence="3" id="KW-0732">Signal</keyword>
<keyword evidence="6" id="KW-1185">Reference proteome</keyword>
<evidence type="ECO:0000259" key="4">
    <source>
        <dbReference type="PROSITE" id="PS51123"/>
    </source>
</evidence>
<feature type="compositionally biased region" description="Low complexity" evidence="2">
    <location>
        <begin position="179"/>
        <end position="200"/>
    </location>
</feature>
<dbReference type="OrthoDB" id="9792021at2"/>
<reference evidence="5 6" key="1">
    <citation type="submission" date="2017-12" db="EMBL/GenBank/DDBJ databases">
        <authorList>
            <person name="Hurst M.R.H."/>
        </authorList>
    </citation>
    <scope>NUCLEOTIDE SEQUENCE [LARGE SCALE GENOMIC DNA]</scope>
    <source>
        <strain evidence="5 6">BM15</strain>
    </source>
</reference>
<dbReference type="InterPro" id="IPR036737">
    <property type="entry name" value="OmpA-like_sf"/>
</dbReference>
<feature type="compositionally biased region" description="Acidic residues" evidence="2">
    <location>
        <begin position="201"/>
        <end position="254"/>
    </location>
</feature>
<keyword evidence="5" id="KW-0966">Cell projection</keyword>
<dbReference type="CDD" id="cd07185">
    <property type="entry name" value="OmpA_C-like"/>
    <property type="match status" value="1"/>
</dbReference>
<protein>
    <submittedName>
        <fullName evidence="5">Flagellar motor protein MotB</fullName>
    </submittedName>
</protein>
<evidence type="ECO:0000256" key="2">
    <source>
        <dbReference type="SAM" id="MobiDB-lite"/>
    </source>
</evidence>
<feature type="region of interest" description="Disordered" evidence="2">
    <location>
        <begin position="382"/>
        <end position="437"/>
    </location>
</feature>
<feature type="region of interest" description="Disordered" evidence="2">
    <location>
        <begin position="142"/>
        <end position="295"/>
    </location>
</feature>
<gene>
    <name evidence="5" type="ORF">CUV01_11200</name>
</gene>
<dbReference type="EMBL" id="CP025408">
    <property type="protein sequence ID" value="AUH33879.1"/>
    <property type="molecule type" value="Genomic_DNA"/>
</dbReference>
<evidence type="ECO:0000313" key="6">
    <source>
        <dbReference type="Proteomes" id="UP000233742"/>
    </source>
</evidence>
<dbReference type="InterPro" id="IPR006665">
    <property type="entry name" value="OmpA-like"/>
</dbReference>
<evidence type="ECO:0000256" key="3">
    <source>
        <dbReference type="SAM" id="SignalP"/>
    </source>
</evidence>
<dbReference type="PANTHER" id="PTHR30329">
    <property type="entry name" value="STATOR ELEMENT OF FLAGELLAR MOTOR COMPLEX"/>
    <property type="match status" value="1"/>
</dbReference>
<evidence type="ECO:0000256" key="1">
    <source>
        <dbReference type="PROSITE-ProRule" id="PRU00473"/>
    </source>
</evidence>
<feature type="signal peptide" evidence="3">
    <location>
        <begin position="1"/>
        <end position="25"/>
    </location>
</feature>
<dbReference type="PROSITE" id="PS51123">
    <property type="entry name" value="OMPA_2"/>
    <property type="match status" value="1"/>
</dbReference>
<evidence type="ECO:0000313" key="5">
    <source>
        <dbReference type="EMBL" id="AUH33879.1"/>
    </source>
</evidence>
<proteinExistence type="predicted"/>
<keyword evidence="5" id="KW-0282">Flagellum</keyword>
<sequence>MRRIIHNTTAIAAGLALLLPQVAAAEMRISDDIANAEAQPRAEAMPFLAGVLQAEMDAGLTVDGLVCLNGDARPCADDVPLATPEGVVVEVAESDAIVLAPVNQQVNRADADGNVIPRDAAQAAEAAPTEEEAVAELETALAGDDANAEAESVAEAAPETAEAEPEMAEAEVTAEAEEPATALDQAAAEAQQDLGAAAEPAEAEATAEADIQEPEAEAETTAEADVQEPEAEAEAEAETNAEADVQEPEAEAEAQVETATEADTADEDALAEALANAQEPAAEPEQAEAETAGGLTMANGETARERISEMPGLASVLRQELDAGLTHDQLICQTGEAAPCAQGVALMTPRGVGVIVNDNDSVALLPSGRQINRVNANGEILPRAPEEDTVETAASKEAAEEAEAPVATALDAADGAGETVDEQEITEANSRSSADDFEASLRGALEQAGQLTGATNDQQQANAAADDGGDNDLAKALILGLGAVAVGQMLNNNRQVALSTDDRVVVTRADGSQEVIKDEVALLRQPGSTVTTENFDDGSSRTIVTREDGSKVVTIRDADLRVLRRTLISTDGTSTMLIDDTADVRPVDVASLPAPAEAQTSDGAMSEDELRAALQRESVIDRRFTLGQVRNIPEVRALVAPVNIDAITFDTGSAAINPDQARQLSGLGSVIQDAIANNPREIFMIEGHTDTVGADAMNLALSDRRAESVALALTEYFDVPPENMVVQGYGEQFLKVRSEGDIRDNRRASVRRITDLLQTAQAN</sequence>
<dbReference type="GO" id="GO:0016020">
    <property type="term" value="C:membrane"/>
    <property type="evidence" value="ECO:0007669"/>
    <property type="project" value="UniProtKB-UniRule"/>
</dbReference>
<feature type="domain" description="OmpA-like" evidence="4">
    <location>
        <begin position="636"/>
        <end position="761"/>
    </location>
</feature>
<dbReference type="AlphaFoldDB" id="A0A2K9EHR3"/>
<accession>A0A2K9EHR3</accession>